<dbReference type="EMBL" id="JACTAM010000006">
    <property type="protein sequence ID" value="KAI2663959.1"/>
    <property type="molecule type" value="Genomic_DNA"/>
</dbReference>
<feature type="compositionally biased region" description="Polar residues" evidence="3">
    <location>
        <begin position="960"/>
        <end position="971"/>
    </location>
</feature>
<dbReference type="PANTHER" id="PTHR24179:SF31">
    <property type="entry name" value="PROTEIN PHOSPHATASE 1 REGULATORY INHIBITOR SUBUNIT 16B"/>
    <property type="match status" value="1"/>
</dbReference>
<keyword evidence="2" id="KW-0040">ANK repeat</keyword>
<keyword evidence="1" id="KW-0677">Repeat</keyword>
<gene>
    <name evidence="6" type="ORF">H4Q32_012601</name>
</gene>
<dbReference type="InterPro" id="IPR002110">
    <property type="entry name" value="Ankyrin_rpt"/>
</dbReference>
<feature type="compositionally biased region" description="Polar residues" evidence="3">
    <location>
        <begin position="341"/>
        <end position="357"/>
    </location>
</feature>
<feature type="transmembrane region" description="Helical" evidence="4">
    <location>
        <begin position="801"/>
        <end position="823"/>
    </location>
</feature>
<feature type="region of interest" description="Disordered" evidence="3">
    <location>
        <begin position="741"/>
        <end position="792"/>
    </location>
</feature>
<organism evidence="6 7">
    <name type="scientific">Labeo rohita</name>
    <name type="common">Indian major carp</name>
    <name type="synonym">Cyprinus rohita</name>
    <dbReference type="NCBI Taxonomy" id="84645"/>
    <lineage>
        <taxon>Eukaryota</taxon>
        <taxon>Metazoa</taxon>
        <taxon>Chordata</taxon>
        <taxon>Craniata</taxon>
        <taxon>Vertebrata</taxon>
        <taxon>Euteleostomi</taxon>
        <taxon>Actinopterygii</taxon>
        <taxon>Neopterygii</taxon>
        <taxon>Teleostei</taxon>
        <taxon>Ostariophysi</taxon>
        <taxon>Cypriniformes</taxon>
        <taxon>Cyprinidae</taxon>
        <taxon>Labeoninae</taxon>
        <taxon>Labeonini</taxon>
        <taxon>Labeo</taxon>
    </lineage>
</organism>
<dbReference type="PRINTS" id="PR01415">
    <property type="entry name" value="ANKYRIN"/>
</dbReference>
<keyword evidence="4" id="KW-0472">Membrane</keyword>
<feature type="region of interest" description="Disordered" evidence="3">
    <location>
        <begin position="960"/>
        <end position="986"/>
    </location>
</feature>
<reference evidence="6 7" key="1">
    <citation type="submission" date="2022-01" db="EMBL/GenBank/DDBJ databases">
        <title>A high-quality chromosome-level genome assembly of rohu carp, Labeo rohita.</title>
        <authorList>
            <person name="Arick M.A. II"/>
            <person name="Hsu C.-Y."/>
            <person name="Magbanua Z."/>
            <person name="Pechanova O."/>
            <person name="Grover C."/>
            <person name="Miller E."/>
            <person name="Thrash A."/>
            <person name="Ezzel L."/>
            <person name="Alam S."/>
            <person name="Benzie J."/>
            <person name="Hamilton M."/>
            <person name="Karsi A."/>
            <person name="Lawrence M.L."/>
            <person name="Peterson D.G."/>
        </authorList>
    </citation>
    <scope>NUCLEOTIDE SEQUENCE [LARGE SCALE GENOMIC DNA]</scope>
    <source>
        <strain evidence="7">BAU-BD-2019</strain>
        <tissue evidence="6">Blood</tissue>
    </source>
</reference>
<keyword evidence="4" id="KW-1133">Transmembrane helix</keyword>
<dbReference type="PANTHER" id="PTHR24179">
    <property type="entry name" value="PROTEIN PHOSPHATASE 1 REGULATORY SUBUNIT 12"/>
    <property type="match status" value="1"/>
</dbReference>
<dbReference type="Gene3D" id="1.25.40.20">
    <property type="entry name" value="Ankyrin repeat-containing domain"/>
    <property type="match status" value="2"/>
</dbReference>
<feature type="compositionally biased region" description="Basic and acidic residues" evidence="3">
    <location>
        <begin position="304"/>
        <end position="319"/>
    </location>
</feature>
<keyword evidence="7" id="KW-1185">Reference proteome</keyword>
<dbReference type="Proteomes" id="UP000830375">
    <property type="component" value="Unassembled WGS sequence"/>
</dbReference>
<comment type="caution">
    <text evidence="6">The sequence shown here is derived from an EMBL/GenBank/DDBJ whole genome shotgun (WGS) entry which is preliminary data.</text>
</comment>
<dbReference type="SUPFAM" id="SSF48403">
    <property type="entry name" value="Ankyrin repeat"/>
    <property type="match status" value="1"/>
</dbReference>
<feature type="compositionally biased region" description="Polar residues" evidence="3">
    <location>
        <begin position="765"/>
        <end position="777"/>
    </location>
</feature>
<feature type="domain" description="DUF1279" evidence="5">
    <location>
        <begin position="792"/>
        <end position="826"/>
    </location>
</feature>
<evidence type="ECO:0000256" key="1">
    <source>
        <dbReference type="ARBA" id="ARBA00022737"/>
    </source>
</evidence>
<feature type="compositionally biased region" description="Basic and acidic residues" evidence="3">
    <location>
        <begin position="976"/>
        <end position="986"/>
    </location>
</feature>
<sequence length="986" mass="108001">MSVFVSTAAAFTVVHPSVCPSVCLWVFSGDERLSLCCSAPFFTAFLSQNASHSFPRLDGISDYNKRLKTNKQTSSGLTAALHLISCKRLSSLEDLEEHRSMCFNMNFSLSVCLCQCCIDNYEDMVRILLAHGATVNAQDNELWTPLHAAATCGHTGLDDPTLDIIETAMANRGITQEMINETRAAVERKMLGDIQNLLQDGADINQHDSQGATLTRPAPVCSSLVIGLMGAGSAHTNVHVAELLVSHGANLNAKTYMEETPIDLCEDEEFRNHLLEKVVRRASLSDRHNLCRKEYQTEAIVWRGGREEEERERESDQENSHSTQPNDAPRSPGILKDGRRQNGTISSAPAPTASNGDPVTPDHRDPDPSPSVEEPKSKDRPQTLSELKKQRAAAKLLTQPVLNGHLGNGSTKASPEDPRMPLVSSNGSAVYFTPASGDPPLLRFKQPIEDDDPKTHSCCCRDEVTDAAQTSSGRVRSIDRTLRMHPMKALFISLDLLDCDALLSSAKVFQNDGRQKRPMRFQCHSRSPAHSSTLAAFTRQRREGIFTGVGTELISVSRVLHFTPGQFARTINMSRQGLFYIRMGREKDTNGGRRVFTDDHRSAEAGSSHAHARIIFSVIPVYVGAMFHCRRSVSAASLFLQRLNFTGPLQEVNASRSLRNSRAACCSRVYRRLTASKPVLSRSCLHETPFGSSSDLVTHARMAAAFALNAAAPRREYSDARNRDRNVLKLSELESFPSVRSSAPVTIQTRQSSTTPEKTRDESAANIQTQDQVSSVSGAEGQRSDEKPSKTQQLRKVFKEYGAVGVSFHIGISLISLGMFYLAVSRMAAGTSTFVLAYAVHKLFAPVRISITLVSVPLIVRHLRKTGLFRAGPSGPRPSCEAHYGAAGRPHVCPLHGPHGYVQIGDSDRPSQRCSPGRCQKALSNPTDASEASWEPLSEEPKCANMEAVLESFVQQNLLQTRINPNSSGPSTDGPGDVRSDTHLNI</sequence>
<dbReference type="Pfam" id="PF06916">
    <property type="entry name" value="FAM210A-B_dom"/>
    <property type="match status" value="1"/>
</dbReference>
<dbReference type="InterPro" id="IPR009688">
    <property type="entry name" value="FAM210A/B-like_dom"/>
</dbReference>
<name>A0ABQ8MMC2_LABRO</name>
<protein>
    <submittedName>
        <fullName evidence="6">Protein phosphatase 1 regulatory inhibitor subunit 16B</fullName>
    </submittedName>
</protein>
<evidence type="ECO:0000256" key="2">
    <source>
        <dbReference type="ARBA" id="ARBA00023043"/>
    </source>
</evidence>
<feature type="region of interest" description="Disordered" evidence="3">
    <location>
        <begin position="906"/>
        <end position="938"/>
    </location>
</feature>
<evidence type="ECO:0000313" key="7">
    <source>
        <dbReference type="Proteomes" id="UP000830375"/>
    </source>
</evidence>
<feature type="compositionally biased region" description="Polar residues" evidence="3">
    <location>
        <begin position="741"/>
        <end position="756"/>
    </location>
</feature>
<evidence type="ECO:0000256" key="4">
    <source>
        <dbReference type="SAM" id="Phobius"/>
    </source>
</evidence>
<dbReference type="InterPro" id="IPR036770">
    <property type="entry name" value="Ankyrin_rpt-contain_sf"/>
</dbReference>
<keyword evidence="4" id="KW-0812">Transmembrane</keyword>
<evidence type="ECO:0000259" key="5">
    <source>
        <dbReference type="Pfam" id="PF06916"/>
    </source>
</evidence>
<feature type="compositionally biased region" description="Basic and acidic residues" evidence="3">
    <location>
        <begin position="360"/>
        <end position="389"/>
    </location>
</feature>
<dbReference type="InterPro" id="IPR051226">
    <property type="entry name" value="PP1_Regulatory_Subunit"/>
</dbReference>
<evidence type="ECO:0000313" key="6">
    <source>
        <dbReference type="EMBL" id="KAI2663959.1"/>
    </source>
</evidence>
<accession>A0ABQ8MMC2</accession>
<feature type="transmembrane region" description="Helical" evidence="4">
    <location>
        <begin position="843"/>
        <end position="860"/>
    </location>
</feature>
<dbReference type="Pfam" id="PF13637">
    <property type="entry name" value="Ank_4"/>
    <property type="match status" value="1"/>
</dbReference>
<proteinExistence type="predicted"/>
<evidence type="ECO:0000256" key="3">
    <source>
        <dbReference type="SAM" id="MobiDB-lite"/>
    </source>
</evidence>
<feature type="region of interest" description="Disordered" evidence="3">
    <location>
        <begin position="304"/>
        <end position="418"/>
    </location>
</feature>